<keyword evidence="5" id="KW-0349">Heme</keyword>
<proteinExistence type="inferred from homology"/>
<sequence>MGLREQVIPILGTVLLVATIWVSYQYSRKQGSSGRQLLSDGGEHAEPTVHREKPVGWIRWITTVDHKDIGILYGVYGTTAFVVGGLMVIVMRLELFDPEMSLISPAFYNSLLTSHGITMLFLFGTPILAAFSNYFVPLIIGADDMAFPRINAIAFWLLPPGALLIWAGFFPIQGIIPAQTAWTMYTPLSLGIESGSMQTNAGVDLMLLGLHLTGVSATMGAINFIVTIFTERAEEVTWANLDIFSWTILTQSGLILFAFPFLGSAMVMLLLDRNLGTAFYTGEGGAILWQHLFWFFGHPEVYILVLPPMGIVSYVLPRFSGRRLFGFKFVVYSTLAIGVLSFGVWAHHMFATGIDPRLRASFMAVSLAIAIPSAVKTFNWITTMWNGRIRLTTPMLFCIGFVSNFIIGGVTGIFLASIPIDLILHDTYYVVGHFHYIVMGAIGFAAFAGLYYWFPLVTGRMYQRRLGKWHFWLWMIGTNVTFFAMILLGYGGMPRRFASYLPQFATLHQITTVGSLFLLLGGGVWVYNFVISWFEGRKIDTHDPWNLEEDGLLTAEWHWLREQRQTKIADGGEKEGE</sequence>
<feature type="transmembrane region" description="Helical" evidence="6">
    <location>
        <begin position="152"/>
        <end position="176"/>
    </location>
</feature>
<feature type="transmembrane region" description="Helical" evidence="6">
    <location>
        <begin position="291"/>
        <end position="317"/>
    </location>
</feature>
<keyword evidence="5" id="KW-0249">Electron transport</keyword>
<reference evidence="9" key="1">
    <citation type="submission" date="2016-10" db="EMBL/GenBank/DDBJ databases">
        <authorList>
            <person name="Varghese N."/>
            <person name="Submissions S."/>
        </authorList>
    </citation>
    <scope>NUCLEOTIDE SEQUENCE [LARGE SCALE GENOMIC DNA]</scope>
    <source>
        <strain evidence="9">CGMCC 1.10121</strain>
    </source>
</reference>
<dbReference type="EMBL" id="FODV01000001">
    <property type="protein sequence ID" value="SEO29820.1"/>
    <property type="molecule type" value="Genomic_DNA"/>
</dbReference>
<dbReference type="PROSITE" id="PS50855">
    <property type="entry name" value="COX1"/>
    <property type="match status" value="1"/>
</dbReference>
<comment type="subcellular location">
    <subcellularLocation>
        <location evidence="1">Membrane</location>
        <topology evidence="1">Multi-pass membrane protein</topology>
    </subcellularLocation>
</comment>
<feature type="transmembrane region" description="Helical" evidence="6">
    <location>
        <begin position="394"/>
        <end position="416"/>
    </location>
</feature>
<feature type="transmembrane region" description="Helical" evidence="6">
    <location>
        <begin position="436"/>
        <end position="457"/>
    </location>
</feature>
<dbReference type="GO" id="GO:0015990">
    <property type="term" value="P:electron transport coupled proton transport"/>
    <property type="evidence" value="ECO:0007669"/>
    <property type="project" value="TreeGrafter"/>
</dbReference>
<dbReference type="SUPFAM" id="SSF81442">
    <property type="entry name" value="Cytochrome c oxidase subunit I-like"/>
    <property type="match status" value="1"/>
</dbReference>
<gene>
    <name evidence="8" type="ORF">SAMN04487948_101605</name>
</gene>
<keyword evidence="3 6" id="KW-1133">Transmembrane helix</keyword>
<evidence type="ECO:0000259" key="7">
    <source>
        <dbReference type="PROSITE" id="PS50855"/>
    </source>
</evidence>
<dbReference type="OrthoDB" id="33297at2157"/>
<dbReference type="InterPro" id="IPR023616">
    <property type="entry name" value="Cyt_c_oxase-like_su1_dom"/>
</dbReference>
<keyword evidence="5" id="KW-0813">Transport</keyword>
<dbReference type="GO" id="GO:0016020">
    <property type="term" value="C:membrane"/>
    <property type="evidence" value="ECO:0007669"/>
    <property type="project" value="UniProtKB-SubCell"/>
</dbReference>
<feature type="transmembrane region" description="Helical" evidence="6">
    <location>
        <begin position="510"/>
        <end position="530"/>
    </location>
</feature>
<evidence type="ECO:0000256" key="1">
    <source>
        <dbReference type="ARBA" id="ARBA00004141"/>
    </source>
</evidence>
<feature type="transmembrane region" description="Helical" evidence="6">
    <location>
        <begin position="6"/>
        <end position="26"/>
    </location>
</feature>
<feature type="transmembrane region" description="Helical" evidence="6">
    <location>
        <begin position="362"/>
        <end position="382"/>
    </location>
</feature>
<evidence type="ECO:0000256" key="2">
    <source>
        <dbReference type="ARBA" id="ARBA00022692"/>
    </source>
</evidence>
<dbReference type="GO" id="GO:0020037">
    <property type="term" value="F:heme binding"/>
    <property type="evidence" value="ECO:0007669"/>
    <property type="project" value="InterPro"/>
</dbReference>
<keyword evidence="4 6" id="KW-0472">Membrane</keyword>
<keyword evidence="5" id="KW-0679">Respiratory chain</keyword>
<accession>A0A1H8NJN3</accession>
<evidence type="ECO:0000313" key="9">
    <source>
        <dbReference type="Proteomes" id="UP000199126"/>
    </source>
</evidence>
<dbReference type="PANTHER" id="PTHR10422:SF18">
    <property type="entry name" value="CYTOCHROME C OXIDASE SUBUNIT 1"/>
    <property type="match status" value="1"/>
</dbReference>
<evidence type="ECO:0000256" key="6">
    <source>
        <dbReference type="SAM" id="Phobius"/>
    </source>
</evidence>
<dbReference type="GO" id="GO:0022904">
    <property type="term" value="P:respiratory electron transport chain"/>
    <property type="evidence" value="ECO:0007669"/>
    <property type="project" value="TreeGrafter"/>
</dbReference>
<comment type="similarity">
    <text evidence="5">Belongs to the heme-copper respiratory oxidase family.</text>
</comment>
<dbReference type="AlphaFoldDB" id="A0A1H8NJN3"/>
<feature type="transmembrane region" description="Helical" evidence="6">
    <location>
        <begin position="241"/>
        <end position="271"/>
    </location>
</feature>
<keyword evidence="2 5" id="KW-0812">Transmembrane</keyword>
<evidence type="ECO:0000256" key="3">
    <source>
        <dbReference type="ARBA" id="ARBA00022989"/>
    </source>
</evidence>
<dbReference type="InterPro" id="IPR036927">
    <property type="entry name" value="Cyt_c_oxase-like_su1_sf"/>
</dbReference>
<protein>
    <submittedName>
        <fullName evidence="8">Cytochrome c oxidase subunit 1</fullName>
    </submittedName>
</protein>
<feature type="transmembrane region" description="Helical" evidence="6">
    <location>
        <begin position="329"/>
        <end position="350"/>
    </location>
</feature>
<dbReference type="PANTHER" id="PTHR10422">
    <property type="entry name" value="CYTOCHROME C OXIDASE SUBUNIT 1"/>
    <property type="match status" value="1"/>
</dbReference>
<dbReference type="Pfam" id="PF00115">
    <property type="entry name" value="COX1"/>
    <property type="match status" value="1"/>
</dbReference>
<evidence type="ECO:0000313" key="8">
    <source>
        <dbReference type="EMBL" id="SEO29820.1"/>
    </source>
</evidence>
<dbReference type="Gene3D" id="1.20.210.10">
    <property type="entry name" value="Cytochrome c oxidase-like, subunit I domain"/>
    <property type="match status" value="1"/>
</dbReference>
<name>A0A1H8NJN3_9EURY</name>
<feature type="transmembrane region" description="Helical" evidence="6">
    <location>
        <begin position="469"/>
        <end position="490"/>
    </location>
</feature>
<dbReference type="PROSITE" id="PS00077">
    <property type="entry name" value="COX1_CUB"/>
    <property type="match status" value="1"/>
</dbReference>
<keyword evidence="9" id="KW-1185">Reference proteome</keyword>
<organism evidence="8 9">
    <name type="scientific">Halogranum amylolyticum</name>
    <dbReference type="NCBI Taxonomy" id="660520"/>
    <lineage>
        <taxon>Archaea</taxon>
        <taxon>Methanobacteriati</taxon>
        <taxon>Methanobacteriota</taxon>
        <taxon>Stenosarchaea group</taxon>
        <taxon>Halobacteria</taxon>
        <taxon>Halobacteriales</taxon>
        <taxon>Haloferacaceae</taxon>
    </lineage>
</organism>
<feature type="transmembrane region" description="Helical" evidence="6">
    <location>
        <begin position="205"/>
        <end position="229"/>
    </location>
</feature>
<dbReference type="InterPro" id="IPR000883">
    <property type="entry name" value="Cyt_C_Oxase_1"/>
</dbReference>
<feature type="transmembrane region" description="Helical" evidence="6">
    <location>
        <begin position="69"/>
        <end position="91"/>
    </location>
</feature>
<dbReference type="GO" id="GO:0004129">
    <property type="term" value="F:cytochrome-c oxidase activity"/>
    <property type="evidence" value="ECO:0007669"/>
    <property type="project" value="InterPro"/>
</dbReference>
<keyword evidence="5" id="KW-0408">Iron</keyword>
<keyword evidence="5" id="KW-0479">Metal-binding</keyword>
<dbReference type="PRINTS" id="PR01165">
    <property type="entry name" value="CYCOXIDASEI"/>
</dbReference>
<evidence type="ECO:0000256" key="5">
    <source>
        <dbReference type="RuleBase" id="RU000370"/>
    </source>
</evidence>
<dbReference type="GO" id="GO:0009060">
    <property type="term" value="P:aerobic respiration"/>
    <property type="evidence" value="ECO:0007669"/>
    <property type="project" value="InterPro"/>
</dbReference>
<dbReference type="Proteomes" id="UP000199126">
    <property type="component" value="Unassembled WGS sequence"/>
</dbReference>
<evidence type="ECO:0000256" key="4">
    <source>
        <dbReference type="ARBA" id="ARBA00023136"/>
    </source>
</evidence>
<feature type="domain" description="Cytochrome oxidase subunit I profile" evidence="7">
    <location>
        <begin position="51"/>
        <end position="546"/>
    </location>
</feature>
<feature type="transmembrane region" description="Helical" evidence="6">
    <location>
        <begin position="111"/>
        <end position="140"/>
    </location>
</feature>
<dbReference type="InterPro" id="IPR023615">
    <property type="entry name" value="Cyt_c_Oxase_su1_BS"/>
</dbReference>